<evidence type="ECO:0000313" key="1">
    <source>
        <dbReference type="EMBL" id="CAA9518299.1"/>
    </source>
</evidence>
<protein>
    <recommendedName>
        <fullName evidence="2">SH3b domain-containing protein</fullName>
    </recommendedName>
</protein>
<dbReference type="EMBL" id="CADCVW010000100">
    <property type="protein sequence ID" value="CAA9518299.1"/>
    <property type="molecule type" value="Genomic_DNA"/>
</dbReference>
<reference evidence="1" key="1">
    <citation type="submission" date="2020-02" db="EMBL/GenBank/DDBJ databases">
        <authorList>
            <person name="Meier V. D."/>
        </authorList>
    </citation>
    <scope>NUCLEOTIDE SEQUENCE</scope>
    <source>
        <strain evidence="1">AVDCRST_MAG39</strain>
    </source>
</reference>
<sequence length="161" mass="17083">MVRGRLIGTMLAGVLSAGGGAAQEARRVPYWASISSGQALMRTGPGKEFPARWLYQRRGLPVRVTAVHGSWRKVADPAGESGWMLGALLTAERGAIVTGGAPRPLRSSPDDGARVSWRAAPGVVGRIDDCGEGWCRMDVGGKRGWVRVAHIWGVDPGEVVN</sequence>
<gene>
    <name evidence="1" type="ORF">AVDCRST_MAG39-2335</name>
</gene>
<dbReference type="Pfam" id="PF06347">
    <property type="entry name" value="SH3_4"/>
    <property type="match status" value="2"/>
</dbReference>
<proteinExistence type="predicted"/>
<dbReference type="AlphaFoldDB" id="A0A6J4TBH2"/>
<organism evidence="1">
    <name type="scientific">uncultured Sphingomonadaceae bacterium</name>
    <dbReference type="NCBI Taxonomy" id="169976"/>
    <lineage>
        <taxon>Bacteria</taxon>
        <taxon>Pseudomonadati</taxon>
        <taxon>Pseudomonadota</taxon>
        <taxon>Alphaproteobacteria</taxon>
        <taxon>Sphingomonadales</taxon>
        <taxon>Sphingomonadaceae</taxon>
        <taxon>environmental samples</taxon>
    </lineage>
</organism>
<evidence type="ECO:0008006" key="2">
    <source>
        <dbReference type="Google" id="ProtNLM"/>
    </source>
</evidence>
<name>A0A6J4TBH2_9SPHN</name>
<accession>A0A6J4TBH2</accession>
<dbReference type="InterPro" id="IPR010466">
    <property type="entry name" value="DUF1058"/>
</dbReference>